<reference evidence="3 4" key="1">
    <citation type="submission" date="2015-07" db="EMBL/GenBank/DDBJ databases">
        <title>The genome of Habropoda laboriosa.</title>
        <authorList>
            <person name="Pan H."/>
            <person name="Kapheim K."/>
        </authorList>
    </citation>
    <scope>NUCLEOTIDE SEQUENCE [LARGE SCALE GENOMIC DNA]</scope>
    <source>
        <strain evidence="3">0110345459</strain>
    </source>
</reference>
<evidence type="ECO:0000256" key="1">
    <source>
        <dbReference type="ARBA" id="ARBA00023054"/>
    </source>
</evidence>
<accession>A0A0L7QZ47</accession>
<dbReference type="AlphaFoldDB" id="A0A0L7QZ47"/>
<dbReference type="OrthoDB" id="5984396at2759"/>
<dbReference type="EMBL" id="KQ414683">
    <property type="protein sequence ID" value="KOC63885.1"/>
    <property type="molecule type" value="Genomic_DNA"/>
</dbReference>
<feature type="coiled-coil region" evidence="2">
    <location>
        <begin position="363"/>
        <end position="397"/>
    </location>
</feature>
<dbReference type="Proteomes" id="UP000053825">
    <property type="component" value="Unassembled WGS sequence"/>
</dbReference>
<name>A0A0L7QZ47_9HYME</name>
<feature type="coiled-coil region" evidence="2">
    <location>
        <begin position="281"/>
        <end position="322"/>
    </location>
</feature>
<keyword evidence="4" id="KW-1185">Reference proteome</keyword>
<evidence type="ECO:0000256" key="2">
    <source>
        <dbReference type="SAM" id="Coils"/>
    </source>
</evidence>
<dbReference type="PANTHER" id="PTHR46292">
    <property type="entry name" value="COILED-COIL DOMAIN-CONTAINING PROTEIN 102A"/>
    <property type="match status" value="1"/>
</dbReference>
<organism evidence="3 4">
    <name type="scientific">Habropoda laboriosa</name>
    <dbReference type="NCBI Taxonomy" id="597456"/>
    <lineage>
        <taxon>Eukaryota</taxon>
        <taxon>Metazoa</taxon>
        <taxon>Ecdysozoa</taxon>
        <taxon>Arthropoda</taxon>
        <taxon>Hexapoda</taxon>
        <taxon>Insecta</taxon>
        <taxon>Pterygota</taxon>
        <taxon>Neoptera</taxon>
        <taxon>Endopterygota</taxon>
        <taxon>Hymenoptera</taxon>
        <taxon>Apocrita</taxon>
        <taxon>Aculeata</taxon>
        <taxon>Apoidea</taxon>
        <taxon>Anthophila</taxon>
        <taxon>Apidae</taxon>
        <taxon>Habropoda</taxon>
    </lineage>
</organism>
<evidence type="ECO:0000313" key="3">
    <source>
        <dbReference type="EMBL" id="KOC63885.1"/>
    </source>
</evidence>
<gene>
    <name evidence="3" type="ORF">WH47_02206</name>
</gene>
<feature type="coiled-coil region" evidence="2">
    <location>
        <begin position="425"/>
        <end position="501"/>
    </location>
</feature>
<dbReference type="PANTHER" id="PTHR46292:SF1">
    <property type="entry name" value="COILED-COIL DOMAIN-CONTAINING PROTEIN 102A"/>
    <property type="match status" value="1"/>
</dbReference>
<feature type="coiled-coil region" evidence="2">
    <location>
        <begin position="93"/>
        <end position="127"/>
    </location>
</feature>
<dbReference type="Gene3D" id="1.10.287.1490">
    <property type="match status" value="1"/>
</dbReference>
<sequence length="567" mass="65939">MAQSTASGTSSRRYVRGHIVDVSSSSRYADSEWETKEALRQRELEEARARAAQMEKTMRWWSDCTANWREKWSKVRNERNMAREEAKMFRAKLEIAVKDANSYKHECQELELQNEQLKKEMEKIHMVLLKHAGQFDQQIFTVLESDPQLRNTLGIDELLKFYNNVERSESVNSQKDLLTCKVSLEESNVCLGSHNILPDRDIEEYVLQGAVPKHAVELYKESSINSLDKDIARLVTDSSSIEENVEKNQSSLKTCTDESCAQKILMLQHQLDEATKTISTERDLHRGMEKLKAEIKQLRKQCEDLEESEAETTRELLELRQRFQVDDIMDEVSIREGMIRRLCELRAELEKLQAENAAEWGKRERLETEKIFLERENKQLRNELHDLQERIESRRSRPVSTSDSDTRYLQQELLVRNMTILKKSLEEKTTELSHAMRRSEQYEAEVKRVRARVEELKRELTAAQDEVDAATNSVRKLQRTNEDLLEQLESANVQLEHFRNSTESYTADVGIGDNTEEKSRITNDGKLTNGVPSGYVGTFGLQIFVLPLEPYTMLQEKVKYPQVELLV</sequence>
<evidence type="ECO:0000313" key="4">
    <source>
        <dbReference type="Proteomes" id="UP000053825"/>
    </source>
</evidence>
<proteinExistence type="predicted"/>
<keyword evidence="1 2" id="KW-0175">Coiled coil</keyword>
<protein>
    <submittedName>
        <fullName evidence="3">Coiled-coil domain-containing protein 102A</fullName>
    </submittedName>
</protein>